<comment type="similarity">
    <text evidence="8">Belongs to the class I-like SAM-binding methyltransferase superfamily. C5-methyltransferase family.</text>
</comment>
<dbReference type="Proteomes" id="UP001152607">
    <property type="component" value="Unassembled WGS sequence"/>
</dbReference>
<dbReference type="InterPro" id="IPR057215">
    <property type="entry name" value="DUF7893"/>
</dbReference>
<feature type="active site" evidence="8">
    <location>
        <position position="760"/>
    </location>
</feature>
<proteinExistence type="inferred from homology"/>
<accession>A0A9W4UHX2</accession>
<feature type="compositionally biased region" description="Basic and acidic residues" evidence="9">
    <location>
        <begin position="1260"/>
        <end position="1273"/>
    </location>
</feature>
<evidence type="ECO:0000256" key="5">
    <source>
        <dbReference type="ARBA" id="ARBA00022691"/>
    </source>
</evidence>
<dbReference type="AlphaFoldDB" id="A0A9W4UHX2"/>
<evidence type="ECO:0000313" key="11">
    <source>
        <dbReference type="EMBL" id="CAI6335201.1"/>
    </source>
</evidence>
<dbReference type="PRINTS" id="PR00105">
    <property type="entry name" value="C5METTRFRASE"/>
</dbReference>
<evidence type="ECO:0000259" key="10">
    <source>
        <dbReference type="PROSITE" id="PS51038"/>
    </source>
</evidence>
<dbReference type="SUPFAM" id="SSF53335">
    <property type="entry name" value="S-adenosyl-L-methionine-dependent methyltransferases"/>
    <property type="match status" value="1"/>
</dbReference>
<dbReference type="GO" id="GO:0003886">
    <property type="term" value="F:DNA (cytosine-5-)-methyltransferase activity"/>
    <property type="evidence" value="ECO:0007669"/>
    <property type="project" value="UniProtKB-EC"/>
</dbReference>
<evidence type="ECO:0000256" key="6">
    <source>
        <dbReference type="ARBA" id="ARBA00023125"/>
    </source>
</evidence>
<dbReference type="PROSITE" id="PS51038">
    <property type="entry name" value="BAH"/>
    <property type="match status" value="1"/>
</dbReference>
<evidence type="ECO:0000256" key="9">
    <source>
        <dbReference type="SAM" id="MobiDB-lite"/>
    </source>
</evidence>
<dbReference type="Pfam" id="PF25423">
    <property type="entry name" value="DUF7893"/>
    <property type="match status" value="1"/>
</dbReference>
<reference evidence="11" key="1">
    <citation type="submission" date="2023-01" db="EMBL/GenBank/DDBJ databases">
        <authorList>
            <person name="Van Ghelder C."/>
            <person name="Rancurel C."/>
        </authorList>
    </citation>
    <scope>NUCLEOTIDE SEQUENCE</scope>
    <source>
        <strain evidence="11">CNCM I-4278</strain>
    </source>
</reference>
<dbReference type="GO" id="GO:0003677">
    <property type="term" value="F:DNA binding"/>
    <property type="evidence" value="ECO:0007669"/>
    <property type="project" value="UniProtKB-KW"/>
</dbReference>
<dbReference type="GO" id="GO:0003682">
    <property type="term" value="F:chromatin binding"/>
    <property type="evidence" value="ECO:0007669"/>
    <property type="project" value="InterPro"/>
</dbReference>
<feature type="region of interest" description="Disordered" evidence="9">
    <location>
        <begin position="1"/>
        <end position="47"/>
    </location>
</feature>
<evidence type="ECO:0000256" key="2">
    <source>
        <dbReference type="ARBA" id="ARBA00011975"/>
    </source>
</evidence>
<evidence type="ECO:0000256" key="3">
    <source>
        <dbReference type="ARBA" id="ARBA00022603"/>
    </source>
</evidence>
<dbReference type="Gene3D" id="3.40.50.150">
    <property type="entry name" value="Vaccinia Virus protein VP39"/>
    <property type="match status" value="1"/>
</dbReference>
<keyword evidence="3 8" id="KW-0489">Methyltransferase</keyword>
<feature type="domain" description="BAH" evidence="10">
    <location>
        <begin position="385"/>
        <end position="509"/>
    </location>
</feature>
<organism evidence="11 12">
    <name type="scientific">Periconia digitata</name>
    <dbReference type="NCBI Taxonomy" id="1303443"/>
    <lineage>
        <taxon>Eukaryota</taxon>
        <taxon>Fungi</taxon>
        <taxon>Dikarya</taxon>
        <taxon>Ascomycota</taxon>
        <taxon>Pezizomycotina</taxon>
        <taxon>Dothideomycetes</taxon>
        <taxon>Pleosporomycetidae</taxon>
        <taxon>Pleosporales</taxon>
        <taxon>Massarineae</taxon>
        <taxon>Periconiaceae</taxon>
        <taxon>Periconia</taxon>
    </lineage>
</organism>
<dbReference type="GO" id="GO:0005634">
    <property type="term" value="C:nucleus"/>
    <property type="evidence" value="ECO:0007669"/>
    <property type="project" value="UniProtKB-SubCell"/>
</dbReference>
<keyword evidence="6" id="KW-0238">DNA-binding</keyword>
<protein>
    <recommendedName>
        <fullName evidence="2">DNA (cytosine-5-)-methyltransferase</fullName>
        <ecNumber evidence="2">2.1.1.37</ecNumber>
    </recommendedName>
</protein>
<dbReference type="OrthoDB" id="5376140at2759"/>
<comment type="caution">
    <text evidence="11">The sequence shown here is derived from an EMBL/GenBank/DDBJ whole genome shotgun (WGS) entry which is preliminary data.</text>
</comment>
<feature type="compositionally biased region" description="Polar residues" evidence="9">
    <location>
        <begin position="1212"/>
        <end position="1225"/>
    </location>
</feature>
<evidence type="ECO:0000256" key="1">
    <source>
        <dbReference type="ARBA" id="ARBA00004123"/>
    </source>
</evidence>
<keyword evidence="4 8" id="KW-0808">Transferase</keyword>
<dbReference type="InterPro" id="IPR043151">
    <property type="entry name" value="BAH_sf"/>
</dbReference>
<comment type="subcellular location">
    <subcellularLocation>
        <location evidence="1">Nucleus</location>
    </subcellularLocation>
</comment>
<dbReference type="PANTHER" id="PTHR10629">
    <property type="entry name" value="CYTOSINE-SPECIFIC METHYLTRANSFERASE"/>
    <property type="match status" value="1"/>
</dbReference>
<evidence type="ECO:0000256" key="8">
    <source>
        <dbReference type="PROSITE-ProRule" id="PRU01016"/>
    </source>
</evidence>
<keyword evidence="7" id="KW-0539">Nucleus</keyword>
<dbReference type="PANTHER" id="PTHR10629:SF54">
    <property type="entry name" value="DNA METHYLTRANSFERASE DIM-2"/>
    <property type="match status" value="1"/>
</dbReference>
<dbReference type="InterPro" id="IPR001525">
    <property type="entry name" value="C5_MeTfrase"/>
</dbReference>
<keyword evidence="5 8" id="KW-0949">S-adenosyl-L-methionine</keyword>
<dbReference type="InterPro" id="IPR029063">
    <property type="entry name" value="SAM-dependent_MTases_sf"/>
</dbReference>
<dbReference type="Pfam" id="PF00145">
    <property type="entry name" value="DNA_methylase"/>
    <property type="match status" value="1"/>
</dbReference>
<feature type="region of interest" description="Disordered" evidence="9">
    <location>
        <begin position="1175"/>
        <end position="1273"/>
    </location>
</feature>
<evidence type="ECO:0000313" key="12">
    <source>
        <dbReference type="Proteomes" id="UP001152607"/>
    </source>
</evidence>
<keyword evidence="12" id="KW-1185">Reference proteome</keyword>
<evidence type="ECO:0000256" key="4">
    <source>
        <dbReference type="ARBA" id="ARBA00022679"/>
    </source>
</evidence>
<dbReference type="EMBL" id="CAOQHR010000005">
    <property type="protein sequence ID" value="CAI6335201.1"/>
    <property type="molecule type" value="Genomic_DNA"/>
</dbReference>
<dbReference type="PROSITE" id="PS51679">
    <property type="entry name" value="SAM_MT_C5"/>
    <property type="match status" value="1"/>
</dbReference>
<name>A0A9W4UHX2_9PLEO</name>
<dbReference type="GO" id="GO:0044027">
    <property type="term" value="P:negative regulation of gene expression via chromosomal CpG island methylation"/>
    <property type="evidence" value="ECO:0007669"/>
    <property type="project" value="TreeGrafter"/>
</dbReference>
<dbReference type="InterPro" id="IPR001025">
    <property type="entry name" value="BAH_dom"/>
</dbReference>
<dbReference type="EC" id="2.1.1.37" evidence="2"/>
<dbReference type="Gene3D" id="3.90.120.10">
    <property type="entry name" value="DNA Methylase, subunit A, domain 2"/>
    <property type="match status" value="1"/>
</dbReference>
<dbReference type="Gene3D" id="2.30.30.490">
    <property type="match status" value="1"/>
</dbReference>
<feature type="compositionally biased region" description="Basic and acidic residues" evidence="9">
    <location>
        <begin position="1121"/>
        <end position="1137"/>
    </location>
</feature>
<dbReference type="GO" id="GO:0032259">
    <property type="term" value="P:methylation"/>
    <property type="evidence" value="ECO:0007669"/>
    <property type="project" value="UniProtKB-KW"/>
</dbReference>
<sequence length="1273" mass="143704">MACRSPPSVAQPPRMRPPSPQVVVGNEMRDSPPYDYAPSMRPRQGSPQVVINTRRDGLNPDYAQSHNLNWQPSWPITSEQEALPKLKVEWETRPHADPAVAYEGFENVLVIELNDFEIYVCPDSKYGGELCSLEYLDVRGKKLWVDGILSMGNQRFYVQKMHIKSYSVSGYGIEDEDSDTEVYIQSQIASQDQQFDIWYLLKAPRGRYKHIQELFSWVTVLGKHVVDYLELQPDGICIGLRSFEKDFHGWLTSHYPKNQAIQQWVNAHEGTDFRKAVHAHIDYISQEVYNLANQELLVEHSLWGDCMRDDHGSIIPQPLVQSNTIVTPHTYACFKNRYFGSKLAEMPPAEEMAIEQENRKRLLGFPAGAPRGRLPRLGDHNHQSTEIRVGEVVSFTPNDEEKRIWREDESSNQWFAFVRDVKPMSNGTQRIYVIWLYRPEDTTISTMDYPVKNELFLSDSCNCNDEAIHSSEVTGRYSIEWFATTFSSEKDYIVRQKYLTESSSFVSLSRSDFDCDCHENDEMKKARTYQRGDTIYIARRGAEFLSPVVVHDIDFKRQDITVRVLLRYKTCAEYIGYLPRTKDIDNELVWTKEFFTVPLRRVGRRCHIRYFTPEGIEQLPYPYNRNGAGDYWVISTFAMKQDSRPHIRLLPAAPSSLLQAPDLSPLEDKNKLPGLSLFSGLGNLDKGLEQSGMVNTKAFVDMCPEAIHTLYANAEDPDKLKLWLGSVDDYLATLLSGKGTKDSAVLSIGEAAVISAGSPCPGFSTLQLNSLSDESLRNASHVTTICSFVDMYRPKWAFLENVVNMASTRKKQDGELVLSQLVACLVSMGYQVQQFIMNAWSYGSCQRRSRLILSISAPGLVPITPPAATHSNPEGFNARRVGELRNGQGFGAQENCLTPFPYVSAARALSHLPDIGNGVIGGCIRHPDHRLWAPMNSVHRTIMQRIPREPQGSGLKEAIQMKLIPSHLIKSRKKEVGKAYQRIKKDGLVSTILTQPFPADARQGGIVHWAQDRPITIEEARKTQGIPVSDVIVGSQSAQMRMIGNAVDRHVSEALSLELRYAVQKSIRFNPEQETNSFVRIQVAGCNSVATATSTQSQGHDPRYLREMKPVLSTSSTTSEDIVRARVSQRDREDKNTTKAWVAQGLLRYPACSQSSLSVLSKRTYEEVPASVDTPGTIKYLASPNPVKKQKREENTSSVSNNIGNPHGLPNGSCSFSPPRSTPTVDSDDSEGRKTRHSGLEVEFTPSVWHRTPEFLTMKARREKERRDSLPYA</sequence>
<evidence type="ECO:0000256" key="7">
    <source>
        <dbReference type="ARBA" id="ARBA00023242"/>
    </source>
</evidence>
<feature type="region of interest" description="Disordered" evidence="9">
    <location>
        <begin position="1110"/>
        <end position="1137"/>
    </location>
</feature>
<dbReference type="InterPro" id="IPR050390">
    <property type="entry name" value="C5-Methyltransferase"/>
</dbReference>
<gene>
    <name evidence="11" type="ORF">PDIGIT_LOCUS8280</name>
</gene>